<proteinExistence type="predicted"/>
<reference evidence="1" key="1">
    <citation type="submission" date="2014-01" db="EMBL/GenBank/DDBJ databases">
        <authorList>
            <person name="Brown-Elliot B."/>
            <person name="Wallace R."/>
            <person name="Lenaerts A."/>
            <person name="Ordway D."/>
            <person name="DeGroote M.A."/>
            <person name="Parker T."/>
            <person name="Sizemore C."/>
            <person name="Tallon L.J."/>
            <person name="Sadzewicz L.K."/>
            <person name="Sengamalay N."/>
            <person name="Fraser C.M."/>
            <person name="Hine E."/>
            <person name="Shefchek K.A."/>
            <person name="Das S.P."/>
            <person name="Tettelin H."/>
        </authorList>
    </citation>
    <scope>NUCLEOTIDE SEQUENCE [LARGE SCALE GENOMIC DNA]</scope>
    <source>
        <strain evidence="1">4042</strain>
    </source>
</reference>
<dbReference type="EMBL" id="JAOB01000050">
    <property type="protein sequence ID" value="EUA32998.1"/>
    <property type="molecule type" value="Genomic_DNA"/>
</dbReference>
<name>X8APM8_MYCXE</name>
<keyword evidence="1" id="KW-0560">Oxidoreductase</keyword>
<protein>
    <submittedName>
        <fullName evidence="1">Linear gramicidin synthetase subunit D domain protein</fullName>
        <ecNumber evidence="1">1.-.-.-</ecNumber>
    </submittedName>
</protein>
<dbReference type="EC" id="1.-.-.-" evidence="1"/>
<dbReference type="Gene3D" id="3.30.559.30">
    <property type="entry name" value="Nonribosomal peptide synthetase, condensation domain"/>
    <property type="match status" value="1"/>
</dbReference>
<gene>
    <name evidence="1" type="ORF">I553_9026</name>
</gene>
<organism evidence="1">
    <name type="scientific">Mycobacterium xenopi 4042</name>
    <dbReference type="NCBI Taxonomy" id="1299334"/>
    <lineage>
        <taxon>Bacteria</taxon>
        <taxon>Bacillati</taxon>
        <taxon>Actinomycetota</taxon>
        <taxon>Actinomycetes</taxon>
        <taxon>Mycobacteriales</taxon>
        <taxon>Mycobacteriaceae</taxon>
        <taxon>Mycobacterium</taxon>
    </lineage>
</organism>
<comment type="caution">
    <text evidence="1">The sequence shown here is derived from an EMBL/GenBank/DDBJ whole genome shotgun (WGS) entry which is preliminary data.</text>
</comment>
<sequence length="77" mass="8409">MDVETTRMLLGEVPAAFHAGVHEILVIAFGLALAEFLGHHGVPIGIDVEGHGRQEDLAPMSICRARWAGLPPNTRWR</sequence>
<evidence type="ECO:0000313" key="1">
    <source>
        <dbReference type="EMBL" id="EUA32998.1"/>
    </source>
</evidence>
<dbReference type="GO" id="GO:0016491">
    <property type="term" value="F:oxidoreductase activity"/>
    <property type="evidence" value="ECO:0007669"/>
    <property type="project" value="UniProtKB-KW"/>
</dbReference>
<dbReference type="AlphaFoldDB" id="X8APM8"/>
<dbReference type="SUPFAM" id="SSF52777">
    <property type="entry name" value="CoA-dependent acyltransferases"/>
    <property type="match status" value="1"/>
</dbReference>
<accession>X8APM8</accession>
<dbReference type="PATRIC" id="fig|1299334.3.peg.5451"/>